<dbReference type="EMBL" id="BMAT01013607">
    <property type="protein sequence ID" value="GFS16294.1"/>
    <property type="molecule type" value="Genomic_DNA"/>
</dbReference>
<evidence type="ECO:0000313" key="1">
    <source>
        <dbReference type="EMBL" id="GFS16294.1"/>
    </source>
</evidence>
<name>A0AAV4J0Q3_9GAST</name>
<protein>
    <submittedName>
        <fullName evidence="1">Uncharacterized protein</fullName>
    </submittedName>
</protein>
<comment type="caution">
    <text evidence="1">The sequence shown here is derived from an EMBL/GenBank/DDBJ whole genome shotgun (WGS) entry which is preliminary data.</text>
</comment>
<dbReference type="AlphaFoldDB" id="A0AAV4J0Q3"/>
<sequence length="245" mass="26908">MHVFRSPVMSTTLSGLWVSCWFTVSDIVVNAVSLSALGGTNTTLTVILVNSRVLSDSSIPIIPSLPTIGHLVGREVRPVSGRVGVLVAEENRSGAHQHATLVLFLIIHKHMDTQPKSFAESVRNTKRPGSQTPAKRRAVDFFETIAGNRKYINLESVGEERIVDLSPFQIYDELEGVLGKDPHITKTLRGLLIEVRDRETEKKLLGVKNMAGVPQHFKRCGLTSGPIGCKEDVWVRGPHSEGSKE</sequence>
<proteinExistence type="predicted"/>
<reference evidence="1 2" key="1">
    <citation type="journal article" date="2021" name="Elife">
        <title>Chloroplast acquisition without the gene transfer in kleptoplastic sea slugs, Plakobranchus ocellatus.</title>
        <authorList>
            <person name="Maeda T."/>
            <person name="Takahashi S."/>
            <person name="Yoshida T."/>
            <person name="Shimamura S."/>
            <person name="Takaki Y."/>
            <person name="Nagai Y."/>
            <person name="Toyoda A."/>
            <person name="Suzuki Y."/>
            <person name="Arimoto A."/>
            <person name="Ishii H."/>
            <person name="Satoh N."/>
            <person name="Nishiyama T."/>
            <person name="Hasebe M."/>
            <person name="Maruyama T."/>
            <person name="Minagawa J."/>
            <person name="Obokata J."/>
            <person name="Shigenobu S."/>
        </authorList>
    </citation>
    <scope>NUCLEOTIDE SEQUENCE [LARGE SCALE GENOMIC DNA]</scope>
</reference>
<organism evidence="1 2">
    <name type="scientific">Elysia marginata</name>
    <dbReference type="NCBI Taxonomy" id="1093978"/>
    <lineage>
        <taxon>Eukaryota</taxon>
        <taxon>Metazoa</taxon>
        <taxon>Spiralia</taxon>
        <taxon>Lophotrochozoa</taxon>
        <taxon>Mollusca</taxon>
        <taxon>Gastropoda</taxon>
        <taxon>Heterobranchia</taxon>
        <taxon>Euthyneura</taxon>
        <taxon>Panpulmonata</taxon>
        <taxon>Sacoglossa</taxon>
        <taxon>Placobranchoidea</taxon>
        <taxon>Plakobranchidae</taxon>
        <taxon>Elysia</taxon>
    </lineage>
</organism>
<evidence type="ECO:0000313" key="2">
    <source>
        <dbReference type="Proteomes" id="UP000762676"/>
    </source>
</evidence>
<dbReference type="Proteomes" id="UP000762676">
    <property type="component" value="Unassembled WGS sequence"/>
</dbReference>
<keyword evidence="2" id="KW-1185">Reference proteome</keyword>
<accession>A0AAV4J0Q3</accession>
<dbReference type="PROSITE" id="PS51257">
    <property type="entry name" value="PROKAR_LIPOPROTEIN"/>
    <property type="match status" value="1"/>
</dbReference>
<gene>
    <name evidence="1" type="ORF">ElyMa_006792000</name>
</gene>